<protein>
    <submittedName>
        <fullName evidence="1">Ankyrin repeat domain-containing protein</fullName>
    </submittedName>
</protein>
<dbReference type="GO" id="GO:0030149">
    <property type="term" value="P:sphingolipid catabolic process"/>
    <property type="evidence" value="ECO:0007669"/>
    <property type="project" value="TreeGrafter"/>
</dbReference>
<accession>A0A2J7ZRF2</accession>
<gene>
    <name evidence="1" type="ORF">TSOC_011134</name>
</gene>
<organism evidence="1 2">
    <name type="scientific">Tetrabaena socialis</name>
    <dbReference type="NCBI Taxonomy" id="47790"/>
    <lineage>
        <taxon>Eukaryota</taxon>
        <taxon>Viridiplantae</taxon>
        <taxon>Chlorophyta</taxon>
        <taxon>core chlorophytes</taxon>
        <taxon>Chlorophyceae</taxon>
        <taxon>CS clade</taxon>
        <taxon>Chlamydomonadales</taxon>
        <taxon>Tetrabaenaceae</taxon>
        <taxon>Tetrabaena</taxon>
    </lineage>
</organism>
<evidence type="ECO:0000313" key="1">
    <source>
        <dbReference type="EMBL" id="PNH02853.1"/>
    </source>
</evidence>
<dbReference type="AlphaFoldDB" id="A0A2J7ZRF2"/>
<dbReference type="PANTHER" id="PTHR12393">
    <property type="entry name" value="SPHINGOMYELIN PHOSPHODIESTERASE RELATED"/>
    <property type="match status" value="1"/>
</dbReference>
<dbReference type="Proteomes" id="UP000236333">
    <property type="component" value="Unassembled WGS sequence"/>
</dbReference>
<proteinExistence type="predicted"/>
<reference evidence="1 2" key="1">
    <citation type="journal article" date="2017" name="Mol. Biol. Evol.">
        <title>The 4-celled Tetrabaena socialis nuclear genome reveals the essential components for genetic control of cell number at the origin of multicellularity in the volvocine lineage.</title>
        <authorList>
            <person name="Featherston J."/>
            <person name="Arakaki Y."/>
            <person name="Hanschen E.R."/>
            <person name="Ferris P.J."/>
            <person name="Michod R.E."/>
            <person name="Olson B.J.S.C."/>
            <person name="Nozaki H."/>
            <person name="Durand P.M."/>
        </authorList>
    </citation>
    <scope>NUCLEOTIDE SEQUENCE [LARGE SCALE GENOMIC DNA]</scope>
    <source>
        <strain evidence="1 2">NIES-571</strain>
    </source>
</reference>
<dbReference type="SUPFAM" id="SSF140860">
    <property type="entry name" value="Pseudo ankyrin repeat-like"/>
    <property type="match status" value="1"/>
</dbReference>
<dbReference type="GO" id="GO:0071944">
    <property type="term" value="C:cell periphery"/>
    <property type="evidence" value="ECO:0007669"/>
    <property type="project" value="TreeGrafter"/>
</dbReference>
<dbReference type="GO" id="GO:0046513">
    <property type="term" value="P:ceramide biosynthetic process"/>
    <property type="evidence" value="ECO:0007669"/>
    <property type="project" value="TreeGrafter"/>
</dbReference>
<dbReference type="PANTHER" id="PTHR12393:SF6">
    <property type="entry name" value="SPHINGOMYELIN PHOSPHODIESTERASE 2"/>
    <property type="match status" value="1"/>
</dbReference>
<comment type="caution">
    <text evidence="1">The sequence shown here is derived from an EMBL/GenBank/DDBJ whole genome shotgun (WGS) entry which is preliminary data.</text>
</comment>
<evidence type="ECO:0000313" key="2">
    <source>
        <dbReference type="Proteomes" id="UP000236333"/>
    </source>
</evidence>
<sequence length="276" mass="29452">MFKERVMASAAASPTADWHAKVEWLEGQGYPRTVAAYMEAVKQPDGRDRLQWLQQRGYPLGQGVAMAAGVAGAVDALQFVLESGVALDQAGVNFVAQCAAAKGHLAVLQALHARGLSTAAAAKKADRLPAVAWLVEGLGANKVLTAKTFASAARSGSMKLLAWLHEHGCPWDEAVFTAAAGAGCEEQLEWLAAQGCPMGGDGEPFAQAASNGDLATLRCLQRLGCPLGPDNGRAVVRTINVLRVWTSCNRLQLQRGLQWLLERIRTVVDGTRRSRR</sequence>
<name>A0A2J7ZRF2_9CHLO</name>
<keyword evidence="2" id="KW-1185">Reference proteome</keyword>
<dbReference type="EMBL" id="PGGS01000587">
    <property type="protein sequence ID" value="PNH02853.1"/>
    <property type="molecule type" value="Genomic_DNA"/>
</dbReference>
<dbReference type="OrthoDB" id="548202at2759"/>
<dbReference type="GO" id="GO:0005783">
    <property type="term" value="C:endoplasmic reticulum"/>
    <property type="evidence" value="ECO:0007669"/>
    <property type="project" value="TreeGrafter"/>
</dbReference>
<dbReference type="InterPro" id="IPR036770">
    <property type="entry name" value="Ankyrin_rpt-contain_sf"/>
</dbReference>
<dbReference type="GO" id="GO:0004620">
    <property type="term" value="F:phospholipase activity"/>
    <property type="evidence" value="ECO:0007669"/>
    <property type="project" value="TreeGrafter"/>
</dbReference>
<dbReference type="GO" id="GO:0016020">
    <property type="term" value="C:membrane"/>
    <property type="evidence" value="ECO:0007669"/>
    <property type="project" value="TreeGrafter"/>
</dbReference>
<dbReference type="Gene3D" id="1.25.40.20">
    <property type="entry name" value="Ankyrin repeat-containing domain"/>
    <property type="match status" value="1"/>
</dbReference>